<name>A0A7N0V067_KALFE</name>
<feature type="chain" id="PRO_5029951085" description="S-protein homolog" evidence="6">
    <location>
        <begin position="21"/>
        <end position="130"/>
    </location>
</feature>
<dbReference type="PANTHER" id="PTHR31232">
    <property type="match status" value="1"/>
</dbReference>
<evidence type="ECO:0000256" key="1">
    <source>
        <dbReference type="ARBA" id="ARBA00004613"/>
    </source>
</evidence>
<keyword evidence="4 6" id="KW-0964">Secreted</keyword>
<feature type="signal peptide" evidence="6">
    <location>
        <begin position="1"/>
        <end position="20"/>
    </location>
</feature>
<dbReference type="PANTHER" id="PTHR31232:SF43">
    <property type="entry name" value="S-PROTEIN HOMOLOG 29-RELATED"/>
    <property type="match status" value="1"/>
</dbReference>
<dbReference type="GO" id="GO:0005576">
    <property type="term" value="C:extracellular region"/>
    <property type="evidence" value="ECO:0007669"/>
    <property type="project" value="UniProtKB-SubCell"/>
</dbReference>
<keyword evidence="3 6" id="KW-0713">Self-incompatibility</keyword>
<organism evidence="7 8">
    <name type="scientific">Kalanchoe fedtschenkoi</name>
    <name type="common">Lavender scallops</name>
    <name type="synonym">South American air plant</name>
    <dbReference type="NCBI Taxonomy" id="63787"/>
    <lineage>
        <taxon>Eukaryota</taxon>
        <taxon>Viridiplantae</taxon>
        <taxon>Streptophyta</taxon>
        <taxon>Embryophyta</taxon>
        <taxon>Tracheophyta</taxon>
        <taxon>Spermatophyta</taxon>
        <taxon>Magnoliopsida</taxon>
        <taxon>eudicotyledons</taxon>
        <taxon>Gunneridae</taxon>
        <taxon>Pentapetalae</taxon>
        <taxon>Saxifragales</taxon>
        <taxon>Crassulaceae</taxon>
        <taxon>Kalanchoe</taxon>
    </lineage>
</organism>
<reference evidence="7" key="1">
    <citation type="submission" date="2021-01" db="UniProtKB">
        <authorList>
            <consortium name="EnsemblPlants"/>
        </authorList>
    </citation>
    <scope>IDENTIFICATION</scope>
</reference>
<evidence type="ECO:0000313" key="8">
    <source>
        <dbReference type="Proteomes" id="UP000594263"/>
    </source>
</evidence>
<comment type="subcellular location">
    <subcellularLocation>
        <location evidence="1 6">Secreted</location>
    </subcellularLocation>
</comment>
<dbReference type="AlphaFoldDB" id="A0A7N0V067"/>
<keyword evidence="5 6" id="KW-0732">Signal</keyword>
<keyword evidence="8" id="KW-1185">Reference proteome</keyword>
<dbReference type="Gramene" id="Kaladp0095s0443.1.v1.1">
    <property type="protein sequence ID" value="Kaladp0095s0443.1.v1.1.CDS.1"/>
    <property type="gene ID" value="Kaladp0095s0443.v1.1"/>
</dbReference>
<evidence type="ECO:0000256" key="3">
    <source>
        <dbReference type="ARBA" id="ARBA00022471"/>
    </source>
</evidence>
<dbReference type="Proteomes" id="UP000594263">
    <property type="component" value="Unplaced"/>
</dbReference>
<dbReference type="InterPro" id="IPR010264">
    <property type="entry name" value="Self-incomp_S1"/>
</dbReference>
<protein>
    <recommendedName>
        <fullName evidence="6">S-protein homolog</fullName>
    </recommendedName>
</protein>
<comment type="similarity">
    <text evidence="2 6">Belongs to the plant self-incompatibility (S1) protein family.</text>
</comment>
<proteinExistence type="inferred from homology"/>
<dbReference type="Pfam" id="PF05938">
    <property type="entry name" value="Self-incomp_S1"/>
    <property type="match status" value="1"/>
</dbReference>
<dbReference type="EnsemblPlants" id="Kaladp0095s0443.1.v1.1">
    <property type="protein sequence ID" value="Kaladp0095s0443.1.v1.1.CDS.1"/>
    <property type="gene ID" value="Kaladp0095s0443.v1.1"/>
</dbReference>
<evidence type="ECO:0000256" key="5">
    <source>
        <dbReference type="ARBA" id="ARBA00022729"/>
    </source>
</evidence>
<sequence length="130" mass="15215">MRVLPIMALTICSLLLSSNADRNARLLWGKTIVRIFNKSEMQADMVVHCWSSEDDLGPHTVKFNQSYEFPFKVNWSGSTKFLCKVKFGNGDWKYWYGFKYWRDDEVGHLVGWNVNETRPCRSDEACMSYN</sequence>
<evidence type="ECO:0000256" key="4">
    <source>
        <dbReference type="ARBA" id="ARBA00022525"/>
    </source>
</evidence>
<dbReference type="GO" id="GO:0060320">
    <property type="term" value="P:rejection of self pollen"/>
    <property type="evidence" value="ECO:0007669"/>
    <property type="project" value="UniProtKB-KW"/>
</dbReference>
<evidence type="ECO:0000313" key="7">
    <source>
        <dbReference type="EnsemblPlants" id="Kaladp0095s0443.1.v1.1.CDS.1"/>
    </source>
</evidence>
<evidence type="ECO:0000256" key="6">
    <source>
        <dbReference type="RuleBase" id="RU367044"/>
    </source>
</evidence>
<evidence type="ECO:0000256" key="2">
    <source>
        <dbReference type="ARBA" id="ARBA00005581"/>
    </source>
</evidence>
<accession>A0A7N0V067</accession>